<reference evidence="2" key="1">
    <citation type="journal article" date="2021" name="Microorganisms">
        <title>The Ever-Expanding Pseudomonas Genus: Description of 43 New Species and Partition of the Pseudomonas putida Group.</title>
        <authorList>
            <person name="Girard L."/>
            <person name="Lood C."/>
            <person name="Hofte M."/>
            <person name="Vandamme P."/>
            <person name="Rokni-Zadeh H."/>
            <person name="van Noort V."/>
            <person name="Lavigne R."/>
            <person name="De Mot R."/>
        </authorList>
    </citation>
    <scope>NUCLEOTIDE SEQUENCE</scope>
    <source>
        <strain evidence="2">SWRI132</strain>
    </source>
</reference>
<sequence>MSTFDTTETRTLSKAELGRVIRYLRELRQWSQETLAELAQTTTRTIQRIEAGSGTSINTLRSIASAFEFRDIDAFSKPMAIPTDEQMKAAREQFENDYVVRRALKPASGRCLARLAAETVGDYIEPAFEPSCDQALAFAELTDYLRDYRDCAEHYSSTARLEVFDQLQELLDRLSALGVTLRYATRQIVQKDASEPQQKPQPVGQVLYLLAFMHGEAPEELGLPRKLNFR</sequence>
<gene>
    <name evidence="2" type="ORF">KSS96_25090</name>
</gene>
<dbReference type="Proteomes" id="UP000886848">
    <property type="component" value="Chromosome"/>
</dbReference>
<feature type="domain" description="HTH cro/C1-type" evidence="1">
    <location>
        <begin position="21"/>
        <end position="75"/>
    </location>
</feature>
<evidence type="ECO:0000259" key="1">
    <source>
        <dbReference type="PROSITE" id="PS50943"/>
    </source>
</evidence>
<dbReference type="SMART" id="SM00530">
    <property type="entry name" value="HTH_XRE"/>
    <property type="match status" value="1"/>
</dbReference>
<organism evidence="2 3">
    <name type="scientific">Pseudomonas asgharzadehiana</name>
    <dbReference type="NCBI Taxonomy" id="2842349"/>
    <lineage>
        <taxon>Bacteria</taxon>
        <taxon>Pseudomonadati</taxon>
        <taxon>Pseudomonadota</taxon>
        <taxon>Gammaproteobacteria</taxon>
        <taxon>Pseudomonadales</taxon>
        <taxon>Pseudomonadaceae</taxon>
        <taxon>Pseudomonas</taxon>
    </lineage>
</organism>
<protein>
    <submittedName>
        <fullName evidence="2">Helix-turn-helix domain-containing protein</fullName>
    </submittedName>
</protein>
<dbReference type="SUPFAM" id="SSF47413">
    <property type="entry name" value="lambda repressor-like DNA-binding domains"/>
    <property type="match status" value="1"/>
</dbReference>
<dbReference type="Pfam" id="PF01381">
    <property type="entry name" value="HTH_3"/>
    <property type="match status" value="1"/>
</dbReference>
<name>A0ABX8P075_9PSED</name>
<evidence type="ECO:0000313" key="2">
    <source>
        <dbReference type="EMBL" id="QXH66827.1"/>
    </source>
</evidence>
<proteinExistence type="predicted"/>
<dbReference type="InterPro" id="IPR001387">
    <property type="entry name" value="Cro/C1-type_HTH"/>
</dbReference>
<keyword evidence="3" id="KW-1185">Reference proteome</keyword>
<accession>A0ABX8P075</accession>
<dbReference type="EMBL" id="CP077079">
    <property type="protein sequence ID" value="QXH66827.1"/>
    <property type="molecule type" value="Genomic_DNA"/>
</dbReference>
<dbReference type="RefSeq" id="WP_145162402.1">
    <property type="nucleotide sequence ID" value="NZ_CP077079.1"/>
</dbReference>
<evidence type="ECO:0000313" key="3">
    <source>
        <dbReference type="Proteomes" id="UP000886848"/>
    </source>
</evidence>
<dbReference type="Gene3D" id="1.10.260.40">
    <property type="entry name" value="lambda repressor-like DNA-binding domains"/>
    <property type="match status" value="1"/>
</dbReference>
<dbReference type="PROSITE" id="PS50943">
    <property type="entry name" value="HTH_CROC1"/>
    <property type="match status" value="1"/>
</dbReference>
<dbReference type="InterPro" id="IPR010982">
    <property type="entry name" value="Lambda_DNA-bd_dom_sf"/>
</dbReference>
<dbReference type="CDD" id="cd00093">
    <property type="entry name" value="HTH_XRE"/>
    <property type="match status" value="1"/>
</dbReference>